<protein>
    <submittedName>
        <fullName evidence="1">Aminoacylase-1</fullName>
    </submittedName>
</protein>
<dbReference type="PANTHER" id="PTHR45892">
    <property type="entry name" value="AMINOACYLASE-1"/>
    <property type="match status" value="1"/>
</dbReference>
<proteinExistence type="predicted"/>
<accession>A0A8E0S5K0</accession>
<dbReference type="OrthoDB" id="3064516at2759"/>
<organism evidence="1 2">
    <name type="scientific">Fasciolopsis buskii</name>
    <dbReference type="NCBI Taxonomy" id="27845"/>
    <lineage>
        <taxon>Eukaryota</taxon>
        <taxon>Metazoa</taxon>
        <taxon>Spiralia</taxon>
        <taxon>Lophotrochozoa</taxon>
        <taxon>Platyhelminthes</taxon>
        <taxon>Trematoda</taxon>
        <taxon>Digenea</taxon>
        <taxon>Plagiorchiida</taxon>
        <taxon>Echinostomata</taxon>
        <taxon>Echinostomatoidea</taxon>
        <taxon>Fasciolidae</taxon>
        <taxon>Fasciolopsis</taxon>
    </lineage>
</organism>
<dbReference type="EMBL" id="LUCM01002528">
    <property type="protein sequence ID" value="KAA0197211.1"/>
    <property type="molecule type" value="Genomic_DNA"/>
</dbReference>
<dbReference type="GO" id="GO:0004046">
    <property type="term" value="F:aminoacylase activity"/>
    <property type="evidence" value="ECO:0007669"/>
    <property type="project" value="TreeGrafter"/>
</dbReference>
<comment type="caution">
    <text evidence="1">The sequence shown here is derived from an EMBL/GenBank/DDBJ whole genome shotgun (WGS) entry which is preliminary data.</text>
</comment>
<sequence>MWRALCQVCKRAGITVSLQVFPGATDARFVRQYHLMPKARPNSEPIQAIGFSPMRHTPVLLHDHDERLSVDQFLLGCYIYADLLYELGQIST</sequence>
<evidence type="ECO:0000313" key="2">
    <source>
        <dbReference type="Proteomes" id="UP000728185"/>
    </source>
</evidence>
<evidence type="ECO:0000313" key="1">
    <source>
        <dbReference type="EMBL" id="KAA0197211.1"/>
    </source>
</evidence>
<dbReference type="AlphaFoldDB" id="A0A8E0S5K0"/>
<keyword evidence="2" id="KW-1185">Reference proteome</keyword>
<name>A0A8E0S5K0_9TREM</name>
<dbReference type="PANTHER" id="PTHR45892:SF1">
    <property type="entry name" value="AMINOACYLASE-1"/>
    <property type="match status" value="1"/>
</dbReference>
<dbReference type="SUPFAM" id="SSF53187">
    <property type="entry name" value="Zn-dependent exopeptidases"/>
    <property type="match status" value="1"/>
</dbReference>
<dbReference type="InterPro" id="IPR052083">
    <property type="entry name" value="Aminoacylase-1_M20A"/>
</dbReference>
<gene>
    <name evidence="1" type="ORF">FBUS_05781</name>
</gene>
<dbReference type="Gene3D" id="1.10.150.900">
    <property type="match status" value="1"/>
</dbReference>
<reference evidence="1" key="1">
    <citation type="submission" date="2019-05" db="EMBL/GenBank/DDBJ databases">
        <title>Annotation for the trematode Fasciolopsis buski.</title>
        <authorList>
            <person name="Choi Y.-J."/>
        </authorList>
    </citation>
    <scope>NUCLEOTIDE SEQUENCE</scope>
    <source>
        <strain evidence="1">HT</strain>
        <tissue evidence="1">Whole worm</tissue>
    </source>
</reference>
<dbReference type="Proteomes" id="UP000728185">
    <property type="component" value="Unassembled WGS sequence"/>
</dbReference>